<dbReference type="EMBL" id="JBFBVU010000003">
    <property type="protein sequence ID" value="MEV8465867.1"/>
    <property type="molecule type" value="Genomic_DNA"/>
</dbReference>
<comment type="caution">
    <text evidence="2">The sequence shown here is derived from an EMBL/GenBank/DDBJ whole genome shotgun (WGS) entry which is preliminary data.</text>
</comment>
<name>A0ABV3L2T9_9RHOB</name>
<evidence type="ECO:0000259" key="1">
    <source>
        <dbReference type="Pfam" id="PF01882"/>
    </source>
</evidence>
<dbReference type="PANTHER" id="PTHR33608:SF6">
    <property type="entry name" value="BLL2464 PROTEIN"/>
    <property type="match status" value="1"/>
</dbReference>
<reference evidence="2 3" key="1">
    <citation type="submission" date="2024-07" db="EMBL/GenBank/DDBJ databases">
        <authorList>
            <person name="Kang M."/>
        </authorList>
    </citation>
    <scope>NUCLEOTIDE SEQUENCE [LARGE SCALE GENOMIC DNA]</scope>
    <source>
        <strain evidence="2 3">DFM31</strain>
    </source>
</reference>
<feature type="domain" description="DUF58" evidence="1">
    <location>
        <begin position="58"/>
        <end position="259"/>
    </location>
</feature>
<accession>A0ABV3L2T9</accession>
<protein>
    <submittedName>
        <fullName evidence="2">DUF58 domain-containing protein</fullName>
    </submittedName>
</protein>
<proteinExistence type="predicted"/>
<dbReference type="PANTHER" id="PTHR33608">
    <property type="entry name" value="BLL2464 PROTEIN"/>
    <property type="match status" value="1"/>
</dbReference>
<sequence length="298" mass="32736">MTSDPASSTARSGLRRDGEALAAPLPPLLANAEHLASTMLLGDHGRRRAGMGEEFWQYRPAMANDEARLIDWRRSARSDMLYVREKEWQAAQSVVLWVDGSQSMEFTSGTHPPKGDRARMLAMAIAILLLRGGERVGLTGQAVPPRRGDIQLLRIADGLLGAPDAREDFGAPDVRGILPKSRALFISDFMGPLVEVEAALTEAADLGVRGALLQVLDPAEEAFPYDGRTVFESMGGGLRHETLEAGGLRDRYLDRMAERKARLAELARITGWQMLTHHTGDSAQTALLWLYGALERRR</sequence>
<gene>
    <name evidence="2" type="ORF">AB0T83_03615</name>
</gene>
<keyword evidence="3" id="KW-1185">Reference proteome</keyword>
<dbReference type="RefSeq" id="WP_366191645.1">
    <property type="nucleotide sequence ID" value="NZ_JBFBVU010000003.1"/>
</dbReference>
<dbReference type="Pfam" id="PF01882">
    <property type="entry name" value="DUF58"/>
    <property type="match status" value="1"/>
</dbReference>
<dbReference type="Proteomes" id="UP001553161">
    <property type="component" value="Unassembled WGS sequence"/>
</dbReference>
<evidence type="ECO:0000313" key="3">
    <source>
        <dbReference type="Proteomes" id="UP001553161"/>
    </source>
</evidence>
<organism evidence="2 3">
    <name type="scientific">Meridianimarinicoccus marinus</name>
    <dbReference type="NCBI Taxonomy" id="3231483"/>
    <lineage>
        <taxon>Bacteria</taxon>
        <taxon>Pseudomonadati</taxon>
        <taxon>Pseudomonadota</taxon>
        <taxon>Alphaproteobacteria</taxon>
        <taxon>Rhodobacterales</taxon>
        <taxon>Paracoccaceae</taxon>
        <taxon>Meridianimarinicoccus</taxon>
    </lineage>
</organism>
<dbReference type="InterPro" id="IPR002881">
    <property type="entry name" value="DUF58"/>
</dbReference>
<evidence type="ECO:0000313" key="2">
    <source>
        <dbReference type="EMBL" id="MEV8465867.1"/>
    </source>
</evidence>